<dbReference type="AlphaFoldDB" id="A0A2M7H0K2"/>
<name>A0A2M7H0K2_9BACT</name>
<dbReference type="Gene3D" id="3.30.572.10">
    <property type="entry name" value="Thymidylate synthase/dCMP hydroxymethylase domain"/>
    <property type="match status" value="1"/>
</dbReference>
<dbReference type="Proteomes" id="UP000230025">
    <property type="component" value="Unassembled WGS sequence"/>
</dbReference>
<comment type="caution">
    <text evidence="3">The sequence shown here is derived from an EMBL/GenBank/DDBJ whole genome shotgun (WGS) entry which is preliminary data.</text>
</comment>
<dbReference type="SUPFAM" id="SSF55831">
    <property type="entry name" value="Thymidylate synthase/dCMP hydroxymethylase"/>
    <property type="match status" value="1"/>
</dbReference>
<proteinExistence type="predicted"/>
<reference evidence="4" key="1">
    <citation type="submission" date="2017-09" db="EMBL/GenBank/DDBJ databases">
        <title>Depth-based differentiation of microbial function through sediment-hosted aquifers and enrichment of novel symbionts in the deep terrestrial subsurface.</title>
        <authorList>
            <person name="Probst A.J."/>
            <person name="Ladd B."/>
            <person name="Jarett J.K."/>
            <person name="Geller-Mcgrath D.E."/>
            <person name="Sieber C.M.K."/>
            <person name="Emerson J.B."/>
            <person name="Anantharaman K."/>
            <person name="Thomas B.C."/>
            <person name="Malmstrom R."/>
            <person name="Stieglmeier M."/>
            <person name="Klingl A."/>
            <person name="Woyke T."/>
            <person name="Ryan C.M."/>
            <person name="Banfield J.F."/>
        </authorList>
    </citation>
    <scope>NUCLEOTIDE SEQUENCE [LARGE SCALE GENOMIC DNA]</scope>
</reference>
<organism evidence="3 4">
    <name type="scientific">bacterium (Candidatus Ratteibacteria) CG15_BIG_FIL_POST_REV_8_21_14_020_41_12</name>
    <dbReference type="NCBI Taxonomy" id="2014291"/>
    <lineage>
        <taxon>Bacteria</taxon>
        <taxon>Candidatus Ratteibacteria</taxon>
    </lineage>
</organism>
<evidence type="ECO:0000256" key="1">
    <source>
        <dbReference type="ARBA" id="ARBA00022679"/>
    </source>
</evidence>
<feature type="domain" description="Thymidylate synthase/dCMP hydroxymethylase" evidence="2">
    <location>
        <begin position="109"/>
        <end position="244"/>
    </location>
</feature>
<protein>
    <recommendedName>
        <fullName evidence="2">Thymidylate synthase/dCMP hydroxymethylase domain-containing protein</fullName>
    </recommendedName>
</protein>
<dbReference type="GO" id="GO:0016740">
    <property type="term" value="F:transferase activity"/>
    <property type="evidence" value="ECO:0007669"/>
    <property type="project" value="UniProtKB-KW"/>
</dbReference>
<sequence>MVIKTFYRRCLLNNNIAVFKVEGEGIAEVWEKSILELWEKGKNIKTEYDAAEDPPSKDAAVMMLVKNPFVEPRIHLAFPGGLEDLEKYRQEVVLGVHDQWINPQAGSWTYTYHQRLFGYLDKINQVDYIVEKLASSEYSRRAQAITWIPAVDPPADDPPCLQRLWCRISRRQDKLFLDMHTHWRSRDAYRAAFMNIFGFTELQKIICGKISEKRKEKIFVGYYLDISDSYHIYGSNFNDFKERFLKLQKMRKFYDKERIKSRTMRSDDPAAIAGFEYGRKLLEMERKSGKRGATF</sequence>
<dbReference type="Pfam" id="PF00303">
    <property type="entry name" value="Thymidylat_synt"/>
    <property type="match status" value="1"/>
</dbReference>
<evidence type="ECO:0000313" key="4">
    <source>
        <dbReference type="Proteomes" id="UP000230025"/>
    </source>
</evidence>
<gene>
    <name evidence="3" type="ORF">COW28_00500</name>
</gene>
<keyword evidence="1" id="KW-0808">Transferase</keyword>
<dbReference type="EMBL" id="PFFY01000024">
    <property type="protein sequence ID" value="PIW34208.1"/>
    <property type="molecule type" value="Genomic_DNA"/>
</dbReference>
<evidence type="ECO:0000259" key="2">
    <source>
        <dbReference type="Pfam" id="PF00303"/>
    </source>
</evidence>
<dbReference type="InterPro" id="IPR023451">
    <property type="entry name" value="Thymidate_synth/dCMP_Mease_dom"/>
</dbReference>
<dbReference type="InterPro" id="IPR036926">
    <property type="entry name" value="Thymidate_synth/dCMP_Mease_sf"/>
</dbReference>
<accession>A0A2M7H0K2</accession>
<evidence type="ECO:0000313" key="3">
    <source>
        <dbReference type="EMBL" id="PIW34208.1"/>
    </source>
</evidence>